<dbReference type="PROSITE" id="PS00623">
    <property type="entry name" value="GMC_OXRED_1"/>
    <property type="match status" value="1"/>
</dbReference>
<dbReference type="GO" id="GO:0050660">
    <property type="term" value="F:flavin adenine dinucleotide binding"/>
    <property type="evidence" value="ECO:0007669"/>
    <property type="project" value="InterPro"/>
</dbReference>
<dbReference type="PROSITE" id="PS00624">
    <property type="entry name" value="GMC_OXRED_2"/>
    <property type="match status" value="1"/>
</dbReference>
<reference evidence="10" key="1">
    <citation type="journal article" date="2023" name="Commun. Biol.">
        <title>Genome analysis of Parmales, the sister group of diatoms, reveals the evolutionary specialization of diatoms from phago-mixotrophs to photoautotrophs.</title>
        <authorList>
            <person name="Ban H."/>
            <person name="Sato S."/>
            <person name="Yoshikawa S."/>
            <person name="Yamada K."/>
            <person name="Nakamura Y."/>
            <person name="Ichinomiya M."/>
            <person name="Sato N."/>
            <person name="Blanc-Mathieu R."/>
            <person name="Endo H."/>
            <person name="Kuwata A."/>
            <person name="Ogata H."/>
        </authorList>
    </citation>
    <scope>NUCLEOTIDE SEQUENCE [LARGE SCALE GENOMIC DNA]</scope>
    <source>
        <strain evidence="10">NIES 3701</strain>
    </source>
</reference>
<organism evidence="9 10">
    <name type="scientific">Triparma strigata</name>
    <dbReference type="NCBI Taxonomy" id="1606541"/>
    <lineage>
        <taxon>Eukaryota</taxon>
        <taxon>Sar</taxon>
        <taxon>Stramenopiles</taxon>
        <taxon>Ochrophyta</taxon>
        <taxon>Bolidophyceae</taxon>
        <taxon>Parmales</taxon>
        <taxon>Triparmaceae</taxon>
        <taxon>Triparma</taxon>
    </lineage>
</organism>
<dbReference type="PANTHER" id="PTHR11552:SF147">
    <property type="entry name" value="CHOLINE DEHYDROGENASE, MITOCHONDRIAL"/>
    <property type="match status" value="1"/>
</dbReference>
<dbReference type="InterPro" id="IPR036188">
    <property type="entry name" value="FAD/NAD-bd_sf"/>
</dbReference>
<dbReference type="Proteomes" id="UP001165085">
    <property type="component" value="Unassembled WGS sequence"/>
</dbReference>
<dbReference type="InterPro" id="IPR000172">
    <property type="entry name" value="GMC_OxRdtase_N"/>
</dbReference>
<evidence type="ECO:0000256" key="4">
    <source>
        <dbReference type="ARBA" id="ARBA00022827"/>
    </source>
</evidence>
<keyword evidence="3 6" id="KW-0285">Flavoprotein</keyword>
<comment type="similarity">
    <text evidence="2 6">Belongs to the GMC oxidoreductase family.</text>
</comment>
<dbReference type="SUPFAM" id="SSF51905">
    <property type="entry name" value="FAD/NAD(P)-binding domain"/>
    <property type="match status" value="1"/>
</dbReference>
<evidence type="ECO:0000256" key="3">
    <source>
        <dbReference type="ARBA" id="ARBA00022630"/>
    </source>
</evidence>
<evidence type="ECO:0000256" key="1">
    <source>
        <dbReference type="ARBA" id="ARBA00001974"/>
    </source>
</evidence>
<keyword evidence="10" id="KW-1185">Reference proteome</keyword>
<evidence type="ECO:0000256" key="2">
    <source>
        <dbReference type="ARBA" id="ARBA00010790"/>
    </source>
</evidence>
<dbReference type="Gene3D" id="3.30.560.10">
    <property type="entry name" value="Glucose Oxidase, domain 3"/>
    <property type="match status" value="1"/>
</dbReference>
<dbReference type="InterPro" id="IPR007867">
    <property type="entry name" value="GMC_OxRtase_C"/>
</dbReference>
<dbReference type="Pfam" id="PF05199">
    <property type="entry name" value="GMC_oxred_C"/>
    <property type="match status" value="1"/>
</dbReference>
<name>A0A9W7B885_9STRA</name>
<keyword evidence="4 5" id="KW-0274">FAD</keyword>
<sequence length="621" mass="68125">MLRSLPRLSTASTSSQPTYLVLGAGSAGSVITHRLREAGESVVLVDAGGWGNQGVEKTGIKTNPLHFWKFSMPSALTYNLDPSSKYNYHYHTTKQPTMNNRSIDQPRGKVIGGSSNLNAMVYIRGNAGDFDTWSEIIPEDGGIDWSYKSCLPYFKRAQRDLTPERPFPDLEPGGTDVEDVKKYKGYGGPLSVTNGSTFSTKTYPGKPKVLNRSPLFDVIVKAGVEAGYKYTPDFNGKLAQSQEGFGPMDQTVSSRGERCSTELAYITPHLDSSGSPTPGLTILPSHRVSRINFSGKKAVSATLIDSTGTEKTITPTKEIISCLGSIGTPQVLMCSGVGPASELSKHSIPLVHDSPSMGSNLQDHLEFYVQFHSKKPVTLFPVGNWFPYPWYRVMVGLEWIFNEGAGLAGSNQFETGGFIRSRPGIKFPDIQYHFVPGAVVGQSSFLPHHAYQAHCGTLRPTSRGSITLNSSDTSVSPNIDPKYLSTEEDVKDLREAFRLTDEILHMPAFDDYRGDKLGHKDVDVDDDDQVDKWIRNNSHSAYHPCGTCAMGTVTDSTGKVKGVEGIRVVDASLMPNMTSGNLNSPVIMMAEKIADDILGKKQMEPEDVDVWFNEEWESKQR</sequence>
<dbReference type="SUPFAM" id="SSF54373">
    <property type="entry name" value="FAD-linked reductases, C-terminal domain"/>
    <property type="match status" value="1"/>
</dbReference>
<comment type="caution">
    <text evidence="9">The sequence shown here is derived from an EMBL/GenBank/DDBJ whole genome shotgun (WGS) entry which is preliminary data.</text>
</comment>
<dbReference type="AlphaFoldDB" id="A0A9W7B885"/>
<evidence type="ECO:0000256" key="6">
    <source>
        <dbReference type="RuleBase" id="RU003968"/>
    </source>
</evidence>
<dbReference type="OrthoDB" id="269227at2759"/>
<evidence type="ECO:0000313" key="10">
    <source>
        <dbReference type="Proteomes" id="UP001165085"/>
    </source>
</evidence>
<dbReference type="PANTHER" id="PTHR11552">
    <property type="entry name" value="GLUCOSE-METHANOL-CHOLINE GMC OXIDOREDUCTASE"/>
    <property type="match status" value="1"/>
</dbReference>
<feature type="binding site" evidence="5">
    <location>
        <begin position="118"/>
        <end position="121"/>
    </location>
    <ligand>
        <name>FAD</name>
        <dbReference type="ChEBI" id="CHEBI:57692"/>
    </ligand>
</feature>
<dbReference type="InterPro" id="IPR012132">
    <property type="entry name" value="GMC_OxRdtase"/>
</dbReference>
<feature type="binding site" evidence="5">
    <location>
        <position position="288"/>
    </location>
    <ligand>
        <name>FAD</name>
        <dbReference type="ChEBI" id="CHEBI:57692"/>
    </ligand>
</feature>
<dbReference type="GO" id="GO:0016614">
    <property type="term" value="F:oxidoreductase activity, acting on CH-OH group of donors"/>
    <property type="evidence" value="ECO:0007669"/>
    <property type="project" value="InterPro"/>
</dbReference>
<dbReference type="Pfam" id="PF00732">
    <property type="entry name" value="GMC_oxred_N"/>
    <property type="match status" value="1"/>
</dbReference>
<feature type="domain" description="Glucose-methanol-choline oxidoreductase N-terminal" evidence="8">
    <location>
        <begin position="324"/>
        <end position="338"/>
    </location>
</feature>
<accession>A0A9W7B885</accession>
<dbReference type="EMBL" id="BRXY01000310">
    <property type="protein sequence ID" value="GMH86051.1"/>
    <property type="molecule type" value="Genomic_DNA"/>
</dbReference>
<dbReference type="Gene3D" id="3.50.50.60">
    <property type="entry name" value="FAD/NAD(P)-binding domain"/>
    <property type="match status" value="1"/>
</dbReference>
<evidence type="ECO:0000256" key="5">
    <source>
        <dbReference type="PIRSR" id="PIRSR000137-2"/>
    </source>
</evidence>
<evidence type="ECO:0000259" key="7">
    <source>
        <dbReference type="PROSITE" id="PS00623"/>
    </source>
</evidence>
<feature type="domain" description="Glucose-methanol-choline oxidoreductase N-terminal" evidence="7">
    <location>
        <begin position="108"/>
        <end position="131"/>
    </location>
</feature>
<proteinExistence type="inferred from homology"/>
<gene>
    <name evidence="9" type="ORF">TrST_g1997</name>
</gene>
<evidence type="ECO:0000313" key="9">
    <source>
        <dbReference type="EMBL" id="GMH86051.1"/>
    </source>
</evidence>
<feature type="binding site" evidence="5">
    <location>
        <position position="110"/>
    </location>
    <ligand>
        <name>FAD</name>
        <dbReference type="ChEBI" id="CHEBI:57692"/>
    </ligand>
</feature>
<comment type="cofactor">
    <cofactor evidence="1 5">
        <name>FAD</name>
        <dbReference type="ChEBI" id="CHEBI:57692"/>
    </cofactor>
</comment>
<dbReference type="PIRSF" id="PIRSF000137">
    <property type="entry name" value="Alcohol_oxidase"/>
    <property type="match status" value="1"/>
</dbReference>
<protein>
    <recommendedName>
        <fullName evidence="7 8">Glucose-methanol-choline oxidoreductase N-terminal domain-containing protein</fullName>
    </recommendedName>
</protein>
<evidence type="ECO:0000259" key="8">
    <source>
        <dbReference type="PROSITE" id="PS00624"/>
    </source>
</evidence>